<accession>W2FMU8</accession>
<evidence type="ECO:0000256" key="1">
    <source>
        <dbReference type="SAM" id="MobiDB-lite"/>
    </source>
</evidence>
<sequence>MSFYNHLPPEETSRVRCKGGLPSSIQDDTRATDPSGNVLTTLVALTLVL</sequence>
<proteinExistence type="predicted"/>
<feature type="region of interest" description="Disordered" evidence="1">
    <location>
        <begin position="1"/>
        <end position="32"/>
    </location>
</feature>
<evidence type="ECO:0000313" key="2">
    <source>
        <dbReference type="EMBL" id="ETK71994.1"/>
    </source>
</evidence>
<dbReference type="EMBL" id="KI689683">
    <property type="protein sequence ID" value="ETK71994.1"/>
    <property type="molecule type" value="Genomic_DNA"/>
</dbReference>
<gene>
    <name evidence="2" type="ORF">L915_20839</name>
</gene>
<organism evidence="2">
    <name type="scientific">Phytophthora nicotianae</name>
    <name type="common">Potato buckeye rot agent</name>
    <name type="synonym">Phytophthora parasitica</name>
    <dbReference type="NCBI Taxonomy" id="4792"/>
    <lineage>
        <taxon>Eukaryota</taxon>
        <taxon>Sar</taxon>
        <taxon>Stramenopiles</taxon>
        <taxon>Oomycota</taxon>
        <taxon>Peronosporomycetes</taxon>
        <taxon>Peronosporales</taxon>
        <taxon>Peronosporaceae</taxon>
        <taxon>Phytophthora</taxon>
    </lineage>
</organism>
<reference evidence="2" key="1">
    <citation type="submission" date="2013-11" db="EMBL/GenBank/DDBJ databases">
        <title>The Genome Sequence of Phytophthora parasitica CJ02B3.</title>
        <authorList>
            <consortium name="The Broad Institute Genomics Platform"/>
            <person name="Russ C."/>
            <person name="Tyler B."/>
            <person name="Panabieres F."/>
            <person name="Shan W."/>
            <person name="Tripathy S."/>
            <person name="Grunwald N."/>
            <person name="Machado M."/>
            <person name="Johnson C.S."/>
            <person name="Arredondo F."/>
            <person name="Hong C."/>
            <person name="Coffey M."/>
            <person name="Young S.K."/>
            <person name="Zeng Q."/>
            <person name="Gargeya S."/>
            <person name="Fitzgerald M."/>
            <person name="Abouelleil A."/>
            <person name="Alvarado L."/>
            <person name="Chapman S.B."/>
            <person name="Gainer-Dewar J."/>
            <person name="Goldberg J."/>
            <person name="Griggs A."/>
            <person name="Gujja S."/>
            <person name="Hansen M."/>
            <person name="Howarth C."/>
            <person name="Imamovic A."/>
            <person name="Ireland A."/>
            <person name="Larimer J."/>
            <person name="McCowan C."/>
            <person name="Murphy C."/>
            <person name="Pearson M."/>
            <person name="Poon T.W."/>
            <person name="Priest M."/>
            <person name="Roberts A."/>
            <person name="Saif S."/>
            <person name="Shea T."/>
            <person name="Sykes S."/>
            <person name="Wortman J."/>
            <person name="Nusbaum C."/>
            <person name="Birren B."/>
        </authorList>
    </citation>
    <scope>NUCLEOTIDE SEQUENCE [LARGE SCALE GENOMIC DNA]</scope>
    <source>
        <strain evidence="2">CJ02B3</strain>
    </source>
</reference>
<dbReference type="AlphaFoldDB" id="W2FMU8"/>
<protein>
    <submittedName>
        <fullName evidence="2">Uncharacterized protein</fullName>
    </submittedName>
</protein>
<dbReference type="Proteomes" id="UP000053236">
    <property type="component" value="Unassembled WGS sequence"/>
</dbReference>
<name>W2FMU8_PHYNI</name>